<sequence>MYVASESPLLKTGFFAIVKSHKTRANAKAWHCCYSTHAMTALRTPTPSSTRTQQQDPSNSLGLSMEDLKAELALRDAVQMLNTPRQLRMFFVHLLVNECVRKPRSTWEAFRDAFAQDFIQESDNVNVGVNQALEEIGRSLEEHGKSLGVYGLPESSFHSREVEVEIAHWKNRELLASRAGKAAAKLNAEQYEIYSEILQAVEEGQPLCAFVDGKAGRGKTFLVHSICNKLRSQGHIVLATATSGFAAQLYPGGRTTHSTFKVPVDEDKADLVSPIEPHDPRGELIREASVIIWDEAPMAKNAVLKCVDETCRRVMRNNLPFGGKVLVLLGDFRQTCPVIPYGNRRQIVGASIRSSALWQHFAVRRLTQPIRNAEDLPFADFVDSIGDGAGPLVPLDILQRVEERDHLIDFVYPPDALADPAKCLKRAILAPTNSQVDEYNNEILSRIGGATRTYRCFDMLKEDCAIDGVTPQAALAGVARTPPPGLPAHVLTLKTNGVYRLMCNYAPDRGLVKNTRVVVRAVGKRVVTVRILRGVGGVSVVDAEDILISRISFSTPLESGHMLIRRQFPLAPAYATTFNSCQGLTLDVVGVDLTRPVFSHGQLYTALSRIRHRSHARHTGHTIPVLGFGVAFGRAGRDPRSLTKPAVSEALKVGLRHFDTARMYNNEDHLGEVIRESGIPREELFITTKVDSAFHEYNKTTASVTDSLQRLGLDYVDLVLLHDPRAGRTLRLEAYKALLDLRAQGKIRSAGVSNYGVKHLEEIAAAGYEAPSVNQVELHPFCQQRPIVAYCKAHNIAIEAYCPLVRGKTDDPVIVKIANRADREEHLQLNKDPGQVLIRWSLQHGFIPLPLSSSPARIKSNADVFDFSLTESDIAELDALDQGPAGSVSWNPVDTE</sequence>
<dbReference type="SUPFAM" id="SSF52540">
    <property type="entry name" value="P-loop containing nucleoside triphosphate hydrolases"/>
    <property type="match status" value="2"/>
</dbReference>
<dbReference type="GO" id="GO:0043139">
    <property type="term" value="F:5'-3' DNA helicase activity"/>
    <property type="evidence" value="ECO:0007669"/>
    <property type="project" value="UniProtKB-EC"/>
</dbReference>
<dbReference type="Gene3D" id="3.40.50.300">
    <property type="entry name" value="P-loop containing nucleotide triphosphate hydrolases"/>
    <property type="match status" value="1"/>
</dbReference>
<feature type="domain" description="NADP-dependent oxidoreductase" evidence="4">
    <location>
        <begin position="626"/>
        <end position="881"/>
    </location>
</feature>
<keyword evidence="3" id="KW-0233">DNA recombination</keyword>
<dbReference type="InterPro" id="IPR023210">
    <property type="entry name" value="NADP_OxRdtase_dom"/>
</dbReference>
<protein>
    <recommendedName>
        <fullName evidence="3">ATP-dependent DNA helicase</fullName>
        <ecNumber evidence="3">5.6.2.3</ecNumber>
    </recommendedName>
</protein>
<dbReference type="InterPro" id="IPR036812">
    <property type="entry name" value="NAD(P)_OxRdtase_dom_sf"/>
</dbReference>
<comment type="similarity">
    <text evidence="1">Belongs to the aldo/keto reductase family.</text>
</comment>
<keyword evidence="3" id="KW-0547">Nucleotide-binding</keyword>
<dbReference type="CDD" id="cd18809">
    <property type="entry name" value="SF1_C_RecD"/>
    <property type="match status" value="1"/>
</dbReference>
<keyword evidence="3" id="KW-0234">DNA repair</keyword>
<dbReference type="GO" id="GO:0005524">
    <property type="term" value="F:ATP binding"/>
    <property type="evidence" value="ECO:0007669"/>
    <property type="project" value="UniProtKB-KW"/>
</dbReference>
<keyword evidence="3" id="KW-0067">ATP-binding</keyword>
<dbReference type="Pfam" id="PF00248">
    <property type="entry name" value="Aldo_ket_red"/>
    <property type="match status" value="1"/>
</dbReference>
<keyword evidence="2" id="KW-0560">Oxidoreductase</keyword>
<dbReference type="GO" id="GO:0016491">
    <property type="term" value="F:oxidoreductase activity"/>
    <property type="evidence" value="ECO:0007669"/>
    <property type="project" value="UniProtKB-KW"/>
</dbReference>
<evidence type="ECO:0000256" key="3">
    <source>
        <dbReference type="RuleBase" id="RU363044"/>
    </source>
</evidence>
<organism evidence="6 7">
    <name type="scientific">Rhodofomes roseus</name>
    <dbReference type="NCBI Taxonomy" id="34475"/>
    <lineage>
        <taxon>Eukaryota</taxon>
        <taxon>Fungi</taxon>
        <taxon>Dikarya</taxon>
        <taxon>Basidiomycota</taxon>
        <taxon>Agaricomycotina</taxon>
        <taxon>Agaricomycetes</taxon>
        <taxon>Polyporales</taxon>
        <taxon>Rhodofomes</taxon>
    </lineage>
</organism>
<dbReference type="Pfam" id="PF05970">
    <property type="entry name" value="PIF1"/>
    <property type="match status" value="1"/>
</dbReference>
<evidence type="ECO:0000313" key="6">
    <source>
        <dbReference type="EMBL" id="TFY61771.1"/>
    </source>
</evidence>
<dbReference type="Gene3D" id="3.20.20.100">
    <property type="entry name" value="NADP-dependent oxidoreductase domain"/>
    <property type="match status" value="1"/>
</dbReference>
<dbReference type="EC" id="5.6.2.3" evidence="3"/>
<dbReference type="FunFam" id="3.20.20.100:FF:000015">
    <property type="entry name" value="Oxidoreductase, aldo/keto reductase family"/>
    <property type="match status" value="1"/>
</dbReference>
<dbReference type="PANTHER" id="PTHR10492:SF95">
    <property type="entry name" value="HELITRON HELICASE-LIKE DOMAIN-CONTAINING PROTEIN"/>
    <property type="match status" value="1"/>
</dbReference>
<evidence type="ECO:0000256" key="2">
    <source>
        <dbReference type="ARBA" id="ARBA00023002"/>
    </source>
</evidence>
<dbReference type="PRINTS" id="PR00069">
    <property type="entry name" value="ALDKETRDTASE"/>
</dbReference>
<dbReference type="CDD" id="cd19071">
    <property type="entry name" value="AKR_AKR1-5-like"/>
    <property type="match status" value="1"/>
</dbReference>
<dbReference type="InterPro" id="IPR020471">
    <property type="entry name" value="AKR"/>
</dbReference>
<reference evidence="6 7" key="1">
    <citation type="submission" date="2019-01" db="EMBL/GenBank/DDBJ databases">
        <title>Genome sequencing of the rare red list fungi Fomitopsis rosea.</title>
        <authorList>
            <person name="Buettner E."/>
            <person name="Kellner H."/>
        </authorList>
    </citation>
    <scope>NUCLEOTIDE SEQUENCE [LARGE SCALE GENOMIC DNA]</scope>
    <source>
        <strain evidence="6 7">DSM 105464</strain>
    </source>
</reference>
<comment type="caution">
    <text evidence="6">The sequence shown here is derived from an EMBL/GenBank/DDBJ whole genome shotgun (WGS) entry which is preliminary data.</text>
</comment>
<evidence type="ECO:0000256" key="1">
    <source>
        <dbReference type="ARBA" id="ARBA00007905"/>
    </source>
</evidence>
<comment type="similarity">
    <text evidence="3">Belongs to the helicase family.</text>
</comment>
<comment type="catalytic activity">
    <reaction evidence="3">
        <text>ATP + H2O = ADP + phosphate + H(+)</text>
        <dbReference type="Rhea" id="RHEA:13065"/>
        <dbReference type="ChEBI" id="CHEBI:15377"/>
        <dbReference type="ChEBI" id="CHEBI:15378"/>
        <dbReference type="ChEBI" id="CHEBI:30616"/>
        <dbReference type="ChEBI" id="CHEBI:43474"/>
        <dbReference type="ChEBI" id="CHEBI:456216"/>
        <dbReference type="EC" id="5.6.2.3"/>
    </reaction>
</comment>
<evidence type="ECO:0000313" key="7">
    <source>
        <dbReference type="Proteomes" id="UP000298390"/>
    </source>
</evidence>
<name>A0A4Y9YJY4_9APHY</name>
<dbReference type="STRING" id="34475.A0A4Y9YJY4"/>
<dbReference type="InterPro" id="IPR027417">
    <property type="entry name" value="P-loop_NTPase"/>
</dbReference>
<evidence type="ECO:0000259" key="4">
    <source>
        <dbReference type="Pfam" id="PF00248"/>
    </source>
</evidence>
<dbReference type="SUPFAM" id="SSF51430">
    <property type="entry name" value="NAD(P)-linked oxidoreductase"/>
    <property type="match status" value="1"/>
</dbReference>
<dbReference type="GO" id="GO:0006281">
    <property type="term" value="P:DNA repair"/>
    <property type="evidence" value="ECO:0007669"/>
    <property type="project" value="UniProtKB-KW"/>
</dbReference>
<accession>A0A4Y9YJY4</accession>
<comment type="cofactor">
    <cofactor evidence="3">
        <name>Mg(2+)</name>
        <dbReference type="ChEBI" id="CHEBI:18420"/>
    </cofactor>
</comment>
<evidence type="ECO:0000259" key="5">
    <source>
        <dbReference type="Pfam" id="PF05970"/>
    </source>
</evidence>
<keyword evidence="3" id="KW-0227">DNA damage</keyword>
<proteinExistence type="inferred from homology"/>
<dbReference type="GO" id="GO:0006310">
    <property type="term" value="P:DNA recombination"/>
    <property type="evidence" value="ECO:0007669"/>
    <property type="project" value="UniProtKB-KW"/>
</dbReference>
<dbReference type="Proteomes" id="UP000298390">
    <property type="component" value="Unassembled WGS sequence"/>
</dbReference>
<dbReference type="GO" id="GO:0016887">
    <property type="term" value="F:ATP hydrolysis activity"/>
    <property type="evidence" value="ECO:0007669"/>
    <property type="project" value="RHEA"/>
</dbReference>
<keyword evidence="3" id="KW-0378">Hydrolase</keyword>
<feature type="domain" description="DNA helicase Pif1-like DEAD-box helicase" evidence="5">
    <location>
        <begin position="185"/>
        <end position="388"/>
    </location>
</feature>
<dbReference type="PANTHER" id="PTHR10492">
    <property type="match status" value="1"/>
</dbReference>
<keyword evidence="3" id="KW-0347">Helicase</keyword>
<dbReference type="EMBL" id="SEKV01000193">
    <property type="protein sequence ID" value="TFY61771.1"/>
    <property type="molecule type" value="Genomic_DNA"/>
</dbReference>
<dbReference type="InterPro" id="IPR010285">
    <property type="entry name" value="DNA_helicase_pif1-like_DEAD"/>
</dbReference>
<dbReference type="AlphaFoldDB" id="A0A4Y9YJY4"/>
<dbReference type="GO" id="GO:0000723">
    <property type="term" value="P:telomere maintenance"/>
    <property type="evidence" value="ECO:0007669"/>
    <property type="project" value="InterPro"/>
</dbReference>
<gene>
    <name evidence="6" type="ORF">EVJ58_g4305</name>
</gene>